<dbReference type="EMBL" id="KI537036">
    <property type="protein sequence ID" value="ESR32856.1"/>
    <property type="molecule type" value="Genomic_DNA"/>
</dbReference>
<reference evidence="2 3" key="1">
    <citation type="submission" date="2013-10" db="EMBL/GenBank/DDBJ databases">
        <authorList>
            <consortium name="International Citrus Genome Consortium"/>
            <person name="Jenkins J."/>
            <person name="Schmutz J."/>
            <person name="Prochnik S."/>
            <person name="Rokhsar D."/>
            <person name="Gmitter F."/>
            <person name="Ollitrault P."/>
            <person name="Machado M."/>
            <person name="Talon M."/>
            <person name="Wincker P."/>
            <person name="Jaillon O."/>
            <person name="Morgante M."/>
        </authorList>
    </citation>
    <scope>NUCLEOTIDE SEQUENCE</scope>
    <source>
        <strain evidence="3">cv. Clemenules</strain>
    </source>
</reference>
<keyword evidence="1" id="KW-0472">Membrane</keyword>
<organism evidence="2 3">
    <name type="scientific">Citrus clementina</name>
    <name type="common">Clementine</name>
    <name type="synonym">Citrus deliciosa x Citrus sinensis</name>
    <dbReference type="NCBI Taxonomy" id="85681"/>
    <lineage>
        <taxon>Eukaryota</taxon>
        <taxon>Viridiplantae</taxon>
        <taxon>Streptophyta</taxon>
        <taxon>Embryophyta</taxon>
        <taxon>Tracheophyta</taxon>
        <taxon>Spermatophyta</taxon>
        <taxon>Magnoliopsida</taxon>
        <taxon>eudicotyledons</taxon>
        <taxon>Gunneridae</taxon>
        <taxon>Pentapetalae</taxon>
        <taxon>rosids</taxon>
        <taxon>malvids</taxon>
        <taxon>Sapindales</taxon>
        <taxon>Rutaceae</taxon>
        <taxon>Aurantioideae</taxon>
        <taxon>Citrus</taxon>
    </lineage>
</organism>
<evidence type="ECO:0000313" key="2">
    <source>
        <dbReference type="EMBL" id="ESR32856.1"/>
    </source>
</evidence>
<accession>V4S7I4</accession>
<dbReference type="InParanoid" id="V4S7I4"/>
<gene>
    <name evidence="2" type="ORF">CICLE_v10006317mg</name>
</gene>
<evidence type="ECO:0000313" key="3">
    <source>
        <dbReference type="Proteomes" id="UP000030687"/>
    </source>
</evidence>
<dbReference type="Proteomes" id="UP000030687">
    <property type="component" value="Unassembled WGS sequence"/>
</dbReference>
<dbReference type="KEGG" id="cic:CICLE_v10006317mg"/>
<evidence type="ECO:0000256" key="1">
    <source>
        <dbReference type="SAM" id="Phobius"/>
    </source>
</evidence>
<keyword evidence="1" id="KW-1133">Transmembrane helix</keyword>
<protein>
    <submittedName>
        <fullName evidence="2">Uncharacterized protein</fullName>
    </submittedName>
</protein>
<keyword evidence="3" id="KW-1185">Reference proteome</keyword>
<feature type="transmembrane region" description="Helical" evidence="1">
    <location>
        <begin position="12"/>
        <end position="34"/>
    </location>
</feature>
<dbReference type="Gramene" id="ESR32856">
    <property type="protein sequence ID" value="ESR32856"/>
    <property type="gene ID" value="CICLE_v10006317mg"/>
</dbReference>
<dbReference type="AlphaFoldDB" id="V4S7I4"/>
<sequence>MLFIFRSFKYELTCYFGIWRFTCIPVTLDFFFYLQGLRECNSCKHKKMFHYVKTRPPNFCPAPAVAKVYFCSFYVALGGSSSVSIFAFRLTFC</sequence>
<proteinExistence type="predicted"/>
<keyword evidence="1" id="KW-0812">Transmembrane</keyword>
<name>V4S7I4_CITCL</name>